<evidence type="ECO:0000256" key="9">
    <source>
        <dbReference type="SAM" id="SignalP"/>
    </source>
</evidence>
<keyword evidence="6" id="KW-0325">Glycoprotein</keyword>
<keyword evidence="4" id="KW-0472">Membrane</keyword>
<dbReference type="EMBL" id="VCEA01000003">
    <property type="protein sequence ID" value="KAB0343882.1"/>
    <property type="molecule type" value="Genomic_DNA"/>
</dbReference>
<proteinExistence type="predicted"/>
<evidence type="ECO:0000256" key="4">
    <source>
        <dbReference type="ARBA" id="ARBA00023136"/>
    </source>
</evidence>
<evidence type="ECO:0000256" key="6">
    <source>
        <dbReference type="ARBA" id="ARBA00023180"/>
    </source>
</evidence>
<keyword evidence="12" id="KW-1185">Reference proteome</keyword>
<comment type="subcellular location">
    <subcellularLocation>
        <location evidence="1">Cell membrane</location>
    </subcellularLocation>
</comment>
<organism evidence="11 12">
    <name type="scientific">Muntiacus muntjak</name>
    <name type="common">Barking deer</name>
    <name type="synonym">Indian muntjac</name>
    <dbReference type="NCBI Taxonomy" id="9888"/>
    <lineage>
        <taxon>Eukaryota</taxon>
        <taxon>Metazoa</taxon>
        <taxon>Chordata</taxon>
        <taxon>Craniata</taxon>
        <taxon>Vertebrata</taxon>
        <taxon>Euteleostomi</taxon>
        <taxon>Mammalia</taxon>
        <taxon>Eutheria</taxon>
        <taxon>Laurasiatheria</taxon>
        <taxon>Artiodactyla</taxon>
        <taxon>Ruminantia</taxon>
        <taxon>Pecora</taxon>
        <taxon>Cervidae</taxon>
        <taxon>Muntiacinae</taxon>
        <taxon>Muntiacus</taxon>
    </lineage>
</organism>
<dbReference type="Proteomes" id="UP000326458">
    <property type="component" value="Unassembled WGS sequence"/>
</dbReference>
<keyword evidence="8" id="KW-0391">Immunity</keyword>
<gene>
    <name evidence="11" type="ORF">FD754_020808</name>
</gene>
<keyword evidence="2" id="KW-1003">Cell membrane</keyword>
<comment type="subunit">
    <text evidence="7">Alpha-beta TR is a heterodimer composed of an alpha and beta chain; disulfide-linked. The alpha-beta TR is associated with the transmembrane signaling CD3 coreceptor proteins to form the TR-CD3 (TcR or TCR). The assembly of alpha-beta TR heterodimers with CD3 occurs in the endoplasmic reticulum where a single alpha-beta TR heterodimer associates with one CD3D-CD3E heterodimer, one CD3G-CD3E heterodimer and one CD247 homodimer forming a stable octameric structure. CD3D-CD3E and CD3G-CD3E heterodimers preferentially associate with TR alpha and TR beta chains, respectively. The association of the CD247 homodimer is the last step of TcR assembly in the endoplasmic reticulum and is required for transport to the cell surface.</text>
</comment>
<name>A0A5N3V3V8_MUNMU</name>
<dbReference type="Pfam" id="PF07686">
    <property type="entry name" value="V-set"/>
    <property type="match status" value="1"/>
</dbReference>
<evidence type="ECO:0000313" key="11">
    <source>
        <dbReference type="EMBL" id="KAB0343882.1"/>
    </source>
</evidence>
<evidence type="ECO:0000313" key="12">
    <source>
        <dbReference type="Proteomes" id="UP000326458"/>
    </source>
</evidence>
<feature type="signal peptide" evidence="9">
    <location>
        <begin position="1"/>
        <end position="23"/>
    </location>
</feature>
<evidence type="ECO:0000256" key="3">
    <source>
        <dbReference type="ARBA" id="ARBA00022729"/>
    </source>
</evidence>
<dbReference type="PANTHER" id="PTHR19339">
    <property type="entry name" value="T CELL RECEPTOR ALPHA VARIABLE 39"/>
    <property type="match status" value="1"/>
</dbReference>
<keyword evidence="5" id="KW-1015">Disulfide bond</keyword>
<dbReference type="Gene3D" id="2.60.40.10">
    <property type="entry name" value="Immunoglobulins"/>
    <property type="match status" value="1"/>
</dbReference>
<dbReference type="SUPFAM" id="SSF48726">
    <property type="entry name" value="Immunoglobulin"/>
    <property type="match status" value="1"/>
</dbReference>
<feature type="chain" id="PRO_5024333415" description="Ig-like domain-containing protein" evidence="9">
    <location>
        <begin position="24"/>
        <end position="129"/>
    </location>
</feature>
<evidence type="ECO:0000256" key="7">
    <source>
        <dbReference type="ARBA" id="ARBA00038651"/>
    </source>
</evidence>
<keyword evidence="3 9" id="KW-0732">Signal</keyword>
<evidence type="ECO:0000256" key="1">
    <source>
        <dbReference type="ARBA" id="ARBA00004236"/>
    </source>
</evidence>
<dbReference type="GO" id="GO:0042101">
    <property type="term" value="C:T cell receptor complex"/>
    <property type="evidence" value="ECO:0007669"/>
    <property type="project" value="UniProtKB-KW"/>
</dbReference>
<feature type="domain" description="Ig-like" evidence="10">
    <location>
        <begin position="23"/>
        <end position="120"/>
    </location>
</feature>
<evidence type="ECO:0000256" key="2">
    <source>
        <dbReference type="ARBA" id="ARBA00022475"/>
    </source>
</evidence>
<dbReference type="InterPro" id="IPR013106">
    <property type="entry name" value="Ig_V-set"/>
</dbReference>
<evidence type="ECO:0000256" key="5">
    <source>
        <dbReference type="ARBA" id="ARBA00023157"/>
    </source>
</evidence>
<keyword evidence="8" id="KW-1279">T cell receptor</keyword>
<dbReference type="PROSITE" id="PS50835">
    <property type="entry name" value="IG_LIKE"/>
    <property type="match status" value="1"/>
</dbReference>
<dbReference type="AlphaFoldDB" id="A0A5N3V3V8"/>
<evidence type="ECO:0000259" key="10">
    <source>
        <dbReference type="PROSITE" id="PS50835"/>
    </source>
</evidence>
<dbReference type="InterPro" id="IPR051896">
    <property type="entry name" value="TCR_alpha_variable"/>
</dbReference>
<comment type="caution">
    <text evidence="11">The sequence shown here is derived from an EMBL/GenBank/DDBJ whole genome shotgun (WGS) entry which is preliminary data.</text>
</comment>
<dbReference type="SMART" id="SM00406">
    <property type="entry name" value="IGv"/>
    <property type="match status" value="1"/>
</dbReference>
<dbReference type="PANTHER" id="PTHR19339:SF8">
    <property type="entry name" value="IG-LIKE DOMAIN-CONTAINING PROTEIN"/>
    <property type="match status" value="1"/>
</dbReference>
<reference evidence="11 12" key="1">
    <citation type="submission" date="2019-06" db="EMBL/GenBank/DDBJ databases">
        <title>Discovery of a novel chromosome fission-fusion reversal in muntjac.</title>
        <authorList>
            <person name="Mudd A.B."/>
            <person name="Bredeson J.V."/>
            <person name="Baum R."/>
            <person name="Hockemeyer D."/>
            <person name="Rokhsar D.S."/>
        </authorList>
    </citation>
    <scope>NUCLEOTIDE SEQUENCE [LARGE SCALE GENOMIC DNA]</scope>
    <source>
        <strain evidence="11">UTSW_UCB_Mm</strain>
        <tissue evidence="11">Fibroblast cell line</tissue>
    </source>
</reference>
<evidence type="ECO:0000256" key="8">
    <source>
        <dbReference type="ARBA" id="ARBA00043266"/>
    </source>
</evidence>
<dbReference type="InterPro" id="IPR013783">
    <property type="entry name" value="Ig-like_fold"/>
</dbReference>
<dbReference type="InterPro" id="IPR036179">
    <property type="entry name" value="Ig-like_dom_sf"/>
</dbReference>
<accession>A0A5N3V3V8</accession>
<dbReference type="InterPro" id="IPR003599">
    <property type="entry name" value="Ig_sub"/>
</dbReference>
<dbReference type="InterPro" id="IPR007110">
    <property type="entry name" value="Ig-like_dom"/>
</dbReference>
<keyword evidence="8" id="KW-1064">Adaptive immunity</keyword>
<dbReference type="SMART" id="SM00409">
    <property type="entry name" value="IG"/>
    <property type="match status" value="1"/>
</dbReference>
<protein>
    <recommendedName>
        <fullName evidence="10">Ig-like domain-containing protein</fullName>
    </recommendedName>
</protein>
<sequence length="129" mass="14996">MKTQRRVLLSLLWIQICLLRVQMKVEQSPGVLTLQEGRNSSLICHYSTSMTSVQWFQQNPDRRLIFLFYIASGTQQKGRLKSTINSKERYSQLYIRDSQPEDSATYFCAVDAQCSEDTCSLYTKPELRT</sequence>